<proteinExistence type="predicted"/>
<feature type="region of interest" description="Disordered" evidence="2">
    <location>
        <begin position="380"/>
        <end position="424"/>
    </location>
</feature>
<evidence type="ECO:0000256" key="1">
    <source>
        <dbReference type="SAM" id="Coils"/>
    </source>
</evidence>
<evidence type="ECO:0000256" key="2">
    <source>
        <dbReference type="SAM" id="MobiDB-lite"/>
    </source>
</evidence>
<reference evidence="3" key="2">
    <citation type="submission" date="2020-05" db="UniProtKB">
        <authorList>
            <consortium name="EnsemblMetazoa"/>
        </authorList>
    </citation>
    <scope>IDENTIFICATION</scope>
    <source>
        <strain evidence="3">MINIMUS1</strain>
    </source>
</reference>
<feature type="region of interest" description="Disordered" evidence="2">
    <location>
        <begin position="290"/>
        <end position="336"/>
    </location>
</feature>
<name>A0A182WLS5_9DIPT</name>
<protein>
    <recommendedName>
        <fullName evidence="5">Shugoshin C-terminal domain-containing protein</fullName>
    </recommendedName>
</protein>
<feature type="coiled-coil region" evidence="1">
    <location>
        <begin position="18"/>
        <end position="73"/>
    </location>
</feature>
<feature type="compositionally biased region" description="Polar residues" evidence="2">
    <location>
        <begin position="299"/>
        <end position="309"/>
    </location>
</feature>
<feature type="compositionally biased region" description="Basic residues" evidence="2">
    <location>
        <begin position="450"/>
        <end position="459"/>
    </location>
</feature>
<feature type="compositionally biased region" description="Basic and acidic residues" evidence="2">
    <location>
        <begin position="386"/>
        <end position="401"/>
    </location>
</feature>
<feature type="compositionally biased region" description="Basic residues" evidence="2">
    <location>
        <begin position="402"/>
        <end position="416"/>
    </location>
</feature>
<evidence type="ECO:0000313" key="3">
    <source>
        <dbReference type="EnsemblMetazoa" id="AMIN011354-PA"/>
    </source>
</evidence>
<reference evidence="4" key="1">
    <citation type="submission" date="2013-03" db="EMBL/GenBank/DDBJ databases">
        <title>The Genome Sequence of Anopheles minimus MINIMUS1.</title>
        <authorList>
            <consortium name="The Broad Institute Genomics Platform"/>
            <person name="Neafsey D.E."/>
            <person name="Walton C."/>
            <person name="Walker B."/>
            <person name="Young S.K."/>
            <person name="Zeng Q."/>
            <person name="Gargeya S."/>
            <person name="Fitzgerald M."/>
            <person name="Haas B."/>
            <person name="Abouelleil A."/>
            <person name="Allen A.W."/>
            <person name="Alvarado L."/>
            <person name="Arachchi H.M."/>
            <person name="Berlin A.M."/>
            <person name="Chapman S.B."/>
            <person name="Gainer-Dewar J."/>
            <person name="Goldberg J."/>
            <person name="Griggs A."/>
            <person name="Gujja S."/>
            <person name="Hansen M."/>
            <person name="Howarth C."/>
            <person name="Imamovic A."/>
            <person name="Ireland A."/>
            <person name="Larimer J."/>
            <person name="McCowan C."/>
            <person name="Murphy C."/>
            <person name="Pearson M."/>
            <person name="Poon T.W."/>
            <person name="Priest M."/>
            <person name="Roberts A."/>
            <person name="Saif S."/>
            <person name="Shea T."/>
            <person name="Sisk P."/>
            <person name="Sykes S."/>
            <person name="Wortman J."/>
            <person name="Nusbaum C."/>
            <person name="Birren B."/>
        </authorList>
    </citation>
    <scope>NUCLEOTIDE SEQUENCE [LARGE SCALE GENOMIC DNA]</scope>
    <source>
        <strain evidence="4">MINIMUS1</strain>
    </source>
</reference>
<evidence type="ECO:0008006" key="5">
    <source>
        <dbReference type="Google" id="ProtNLM"/>
    </source>
</evidence>
<feature type="compositionally biased region" description="Polar residues" evidence="2">
    <location>
        <begin position="485"/>
        <end position="499"/>
    </location>
</feature>
<feature type="region of interest" description="Disordered" evidence="2">
    <location>
        <begin position="148"/>
        <end position="204"/>
    </location>
</feature>
<organism evidence="3 4">
    <name type="scientific">Anopheles minimus</name>
    <dbReference type="NCBI Taxonomy" id="112268"/>
    <lineage>
        <taxon>Eukaryota</taxon>
        <taxon>Metazoa</taxon>
        <taxon>Ecdysozoa</taxon>
        <taxon>Arthropoda</taxon>
        <taxon>Hexapoda</taxon>
        <taxon>Insecta</taxon>
        <taxon>Pterygota</taxon>
        <taxon>Neoptera</taxon>
        <taxon>Endopterygota</taxon>
        <taxon>Diptera</taxon>
        <taxon>Nematocera</taxon>
        <taxon>Culicoidea</taxon>
        <taxon>Culicidae</taxon>
        <taxon>Anophelinae</taxon>
        <taxon>Anopheles</taxon>
    </lineage>
</organism>
<dbReference type="VEuPathDB" id="VectorBase:AMIN011354"/>
<evidence type="ECO:0000313" key="4">
    <source>
        <dbReference type="Proteomes" id="UP000075920"/>
    </source>
</evidence>
<keyword evidence="4" id="KW-1185">Reference proteome</keyword>
<feature type="region of interest" description="Disordered" evidence="2">
    <location>
        <begin position="448"/>
        <end position="523"/>
    </location>
</feature>
<dbReference type="EnsemblMetazoa" id="AMIN011354-RA">
    <property type="protein sequence ID" value="AMIN011354-PA"/>
    <property type="gene ID" value="AMIN011354"/>
</dbReference>
<feature type="compositionally biased region" description="Basic and acidic residues" evidence="2">
    <location>
        <begin position="473"/>
        <end position="484"/>
    </location>
</feature>
<sequence length="523" mass="59454">MELTTDPAKVLKAYQIINQQLVHEVQKKRIEIRMHEERYNGANEMLLRERQENKALREMVRKLKDQIQVITKVIVSVQEQTDNVFERINRPHELAERMMQNYTPRAQQIYERRRTENPPYVDEFAIAEEPETSIVMEHDDVNEDMAISQTNNDTRANESRSAGDETFASNRSSDTRPNHGVPLPTGSPLVQRLKRPSKNTSFDESFETIDRERAFKLSRHSQGRRKIYVNIEENIADLQSVYNSSQMDIDEQLSETLRNLSPVKMDDDGANTSAASSVEKQLSETLHNLSTVKMDDDGANTSAASSVESTKNEMRLSVPSPKPDNTPGHHSQLKKTVSESMLSQIHRTNEDGSEGSYDATRQEHEMTAFNPADLVASCSTPVTKGTVDERATDAEKDSERPRRGRGRGRGRGRPLKARSETELHTFGKNPVVVLRPLTETNIRAHERKMQPTRKARIVRSVKYQDTSGASDEGSMRDGGVDRWEPSSSVENLSTLSNESNRPRRRVAPKSLREPQLNVKLRRN</sequence>
<accession>A0A182WLS5</accession>
<keyword evidence="1" id="KW-0175">Coiled coil</keyword>
<dbReference type="AlphaFoldDB" id="A0A182WLS5"/>
<dbReference type="Proteomes" id="UP000075920">
    <property type="component" value="Unassembled WGS sequence"/>
</dbReference>